<proteinExistence type="predicted"/>
<dbReference type="EMBL" id="PVUF01000009">
    <property type="protein sequence ID" value="PRZ46700.1"/>
    <property type="molecule type" value="Genomic_DNA"/>
</dbReference>
<gene>
    <name evidence="1" type="ORF">CLV89_109115</name>
</gene>
<organism evidence="1 2">
    <name type="scientific">Tritonibacter scottomollicae</name>
    <name type="common">Epibacterium scottomollicae</name>
    <dbReference type="NCBI Taxonomy" id="483013"/>
    <lineage>
        <taxon>Bacteria</taxon>
        <taxon>Pseudomonadati</taxon>
        <taxon>Pseudomonadota</taxon>
        <taxon>Alphaproteobacteria</taxon>
        <taxon>Rhodobacterales</taxon>
        <taxon>Paracoccaceae</taxon>
        <taxon>Tritonibacter</taxon>
    </lineage>
</organism>
<reference evidence="1 2" key="1">
    <citation type="submission" date="2018-03" db="EMBL/GenBank/DDBJ databases">
        <title>Genomic Encyclopedia of Archaeal and Bacterial Type Strains, Phase II (KMG-II): from individual species to whole genera.</title>
        <authorList>
            <person name="Goeker M."/>
        </authorList>
    </citation>
    <scope>NUCLEOTIDE SEQUENCE [LARGE SCALE GENOMIC DNA]</scope>
    <source>
        <strain evidence="1 2">DSM 25328</strain>
    </source>
</reference>
<name>A0A2T1ADM7_TRISK</name>
<evidence type="ECO:0000313" key="2">
    <source>
        <dbReference type="Proteomes" id="UP000237718"/>
    </source>
</evidence>
<comment type="caution">
    <text evidence="1">The sequence shown here is derived from an EMBL/GenBank/DDBJ whole genome shotgun (WGS) entry which is preliminary data.</text>
</comment>
<protein>
    <submittedName>
        <fullName evidence="1">Uncharacterized protein</fullName>
    </submittedName>
</protein>
<accession>A0A2T1ADM7</accession>
<dbReference type="AlphaFoldDB" id="A0A2T1ADM7"/>
<dbReference type="Proteomes" id="UP000237718">
    <property type="component" value="Unassembled WGS sequence"/>
</dbReference>
<sequence>MSWNKGINQGPKAMLREGRSFGILYSSLDFMRKSIFRTGSDLKILYKATGTAIHRQLVK</sequence>
<evidence type="ECO:0000313" key="1">
    <source>
        <dbReference type="EMBL" id="PRZ46700.1"/>
    </source>
</evidence>